<keyword evidence="3" id="KW-1185">Reference proteome</keyword>
<feature type="region of interest" description="Disordered" evidence="1">
    <location>
        <begin position="25"/>
        <end position="66"/>
    </location>
</feature>
<gene>
    <name evidence="2" type="ORF">PHLCEN_2v5274</name>
</gene>
<dbReference type="EMBL" id="MLYV02000520">
    <property type="protein sequence ID" value="PSR87016.1"/>
    <property type="molecule type" value="Genomic_DNA"/>
</dbReference>
<feature type="region of interest" description="Disordered" evidence="1">
    <location>
        <begin position="1"/>
        <end position="20"/>
    </location>
</feature>
<accession>A0A2R6P8I1</accession>
<dbReference type="Proteomes" id="UP000186601">
    <property type="component" value="Unassembled WGS sequence"/>
</dbReference>
<protein>
    <submittedName>
        <fullName evidence="2">Uncharacterized protein</fullName>
    </submittedName>
</protein>
<comment type="caution">
    <text evidence="2">The sequence shown here is derived from an EMBL/GenBank/DDBJ whole genome shotgun (WGS) entry which is preliminary data.</text>
</comment>
<evidence type="ECO:0000256" key="1">
    <source>
        <dbReference type="SAM" id="MobiDB-lite"/>
    </source>
</evidence>
<organism evidence="2 3">
    <name type="scientific">Hermanssonia centrifuga</name>
    <dbReference type="NCBI Taxonomy" id="98765"/>
    <lineage>
        <taxon>Eukaryota</taxon>
        <taxon>Fungi</taxon>
        <taxon>Dikarya</taxon>
        <taxon>Basidiomycota</taxon>
        <taxon>Agaricomycotina</taxon>
        <taxon>Agaricomycetes</taxon>
        <taxon>Polyporales</taxon>
        <taxon>Meruliaceae</taxon>
        <taxon>Hermanssonia</taxon>
    </lineage>
</organism>
<proteinExistence type="predicted"/>
<dbReference type="AlphaFoldDB" id="A0A2R6P8I1"/>
<reference evidence="2 3" key="1">
    <citation type="submission" date="2018-02" db="EMBL/GenBank/DDBJ databases">
        <title>Genome sequence of the basidiomycete white-rot fungus Phlebia centrifuga.</title>
        <authorList>
            <person name="Granchi Z."/>
            <person name="Peng M."/>
            <person name="de Vries R.P."/>
            <person name="Hilden K."/>
            <person name="Makela M.R."/>
            <person name="Grigoriev I."/>
            <person name="Riley R."/>
        </authorList>
    </citation>
    <scope>NUCLEOTIDE SEQUENCE [LARGE SCALE GENOMIC DNA]</scope>
    <source>
        <strain evidence="2 3">FBCC195</strain>
    </source>
</reference>
<name>A0A2R6P8I1_9APHY</name>
<evidence type="ECO:0000313" key="3">
    <source>
        <dbReference type="Proteomes" id="UP000186601"/>
    </source>
</evidence>
<sequence>MVQRYEGCSPGKLEGTRRNVRRGRVLEVGARLSPPATGPAGVDGQIRNKTGPALWANQAGEPGERG</sequence>
<evidence type="ECO:0000313" key="2">
    <source>
        <dbReference type="EMBL" id="PSR87016.1"/>
    </source>
</evidence>